<evidence type="ECO:0000313" key="1">
    <source>
        <dbReference type="EMBL" id="KIJ35163.1"/>
    </source>
</evidence>
<sequence length="69" mass="7966">LPLELVHKFIENIETPSDLLPLALICKSFSNLIIPDHIDYRLIQCSLADTQVWQHLIDHPHLSRNVKTV</sequence>
<protein>
    <submittedName>
        <fullName evidence="1">Unplaced genomic scaffold SPHSTscaffold_116, whole genome shotgun sequence</fullName>
    </submittedName>
</protein>
<organism evidence="1 2">
    <name type="scientific">Sphaerobolus stellatus (strain SS14)</name>
    <dbReference type="NCBI Taxonomy" id="990650"/>
    <lineage>
        <taxon>Eukaryota</taxon>
        <taxon>Fungi</taxon>
        <taxon>Dikarya</taxon>
        <taxon>Basidiomycota</taxon>
        <taxon>Agaricomycotina</taxon>
        <taxon>Agaricomycetes</taxon>
        <taxon>Phallomycetidae</taxon>
        <taxon>Geastrales</taxon>
        <taxon>Sphaerobolaceae</taxon>
        <taxon>Sphaerobolus</taxon>
    </lineage>
</organism>
<reference evidence="1 2" key="1">
    <citation type="submission" date="2014-06" db="EMBL/GenBank/DDBJ databases">
        <title>Evolutionary Origins and Diversification of the Mycorrhizal Mutualists.</title>
        <authorList>
            <consortium name="DOE Joint Genome Institute"/>
            <consortium name="Mycorrhizal Genomics Consortium"/>
            <person name="Kohler A."/>
            <person name="Kuo A."/>
            <person name="Nagy L.G."/>
            <person name="Floudas D."/>
            <person name="Copeland A."/>
            <person name="Barry K.W."/>
            <person name="Cichocki N."/>
            <person name="Veneault-Fourrey C."/>
            <person name="LaButti K."/>
            <person name="Lindquist E.A."/>
            <person name="Lipzen A."/>
            <person name="Lundell T."/>
            <person name="Morin E."/>
            <person name="Murat C."/>
            <person name="Riley R."/>
            <person name="Ohm R."/>
            <person name="Sun H."/>
            <person name="Tunlid A."/>
            <person name="Henrissat B."/>
            <person name="Grigoriev I.V."/>
            <person name="Hibbett D.S."/>
            <person name="Martin F."/>
        </authorList>
    </citation>
    <scope>NUCLEOTIDE SEQUENCE [LARGE SCALE GENOMIC DNA]</scope>
    <source>
        <strain evidence="1 2">SS14</strain>
    </source>
</reference>
<dbReference type="Proteomes" id="UP000054279">
    <property type="component" value="Unassembled WGS sequence"/>
</dbReference>
<accession>A0A0C9TXG7</accession>
<feature type="non-terminal residue" evidence="1">
    <location>
        <position position="1"/>
    </location>
</feature>
<dbReference type="AlphaFoldDB" id="A0A0C9TXG7"/>
<proteinExistence type="predicted"/>
<keyword evidence="2" id="KW-1185">Reference proteome</keyword>
<dbReference type="HOGENOM" id="CLU_189352_0_0_1"/>
<dbReference type="OrthoDB" id="3249214at2759"/>
<gene>
    <name evidence="1" type="ORF">M422DRAFT_99042</name>
</gene>
<evidence type="ECO:0000313" key="2">
    <source>
        <dbReference type="Proteomes" id="UP000054279"/>
    </source>
</evidence>
<dbReference type="EMBL" id="KN837191">
    <property type="protein sequence ID" value="KIJ35163.1"/>
    <property type="molecule type" value="Genomic_DNA"/>
</dbReference>
<name>A0A0C9TXG7_SPHS4</name>
<feature type="non-terminal residue" evidence="1">
    <location>
        <position position="69"/>
    </location>
</feature>